<dbReference type="PANTHER" id="PTHR12042:SF21">
    <property type="entry name" value="ALPHA1,4-GALACTOSYLTRANSFERASE 1-RELATED"/>
    <property type="match status" value="1"/>
</dbReference>
<protein>
    <recommendedName>
        <fullName evidence="2">Alpha 1,4-glycosyltransferase domain-containing protein</fullName>
    </recommendedName>
</protein>
<evidence type="ECO:0000313" key="4">
    <source>
        <dbReference type="Proteomes" id="UP001597263"/>
    </source>
</evidence>
<feature type="domain" description="Alpha 1,4-glycosyltransferase" evidence="2">
    <location>
        <begin position="166"/>
        <end position="241"/>
    </location>
</feature>
<evidence type="ECO:0000259" key="2">
    <source>
        <dbReference type="Pfam" id="PF04572"/>
    </source>
</evidence>
<comment type="caution">
    <text evidence="3">The sequence shown here is derived from an EMBL/GenBank/DDBJ whole genome shotgun (WGS) entry which is preliminary data.</text>
</comment>
<dbReference type="SUPFAM" id="SSF53448">
    <property type="entry name" value="Nucleotide-diphospho-sugar transferases"/>
    <property type="match status" value="1"/>
</dbReference>
<reference evidence="4" key="1">
    <citation type="journal article" date="2019" name="Int. J. Syst. Evol. Microbiol.">
        <title>The Global Catalogue of Microorganisms (GCM) 10K type strain sequencing project: providing services to taxonomists for standard genome sequencing and annotation.</title>
        <authorList>
            <consortium name="The Broad Institute Genomics Platform"/>
            <consortium name="The Broad Institute Genome Sequencing Center for Infectious Disease"/>
            <person name="Wu L."/>
            <person name="Ma J."/>
        </authorList>
    </citation>
    <scope>NUCLEOTIDE SEQUENCE [LARGE SCALE GENOMIC DNA]</scope>
    <source>
        <strain evidence="4">CCUG 49584</strain>
    </source>
</reference>
<dbReference type="InterPro" id="IPR029044">
    <property type="entry name" value="Nucleotide-diphossugar_trans"/>
</dbReference>
<dbReference type="InterPro" id="IPR051981">
    <property type="entry name" value="Glycosyltransf_32"/>
</dbReference>
<evidence type="ECO:0000313" key="3">
    <source>
        <dbReference type="EMBL" id="MFD1226163.1"/>
    </source>
</evidence>
<keyword evidence="1" id="KW-0808">Transferase</keyword>
<dbReference type="PANTHER" id="PTHR12042">
    <property type="entry name" value="LACTOSYLCERAMIDE 4-ALPHA-GALACTOSYLTRANSFERASE ALPHA- 1,4-GALACTOSYLTRANSFERASE"/>
    <property type="match status" value="1"/>
</dbReference>
<dbReference type="EMBL" id="JBHTMA010000009">
    <property type="protein sequence ID" value="MFD1226163.1"/>
    <property type="molecule type" value="Genomic_DNA"/>
</dbReference>
<dbReference type="Gene3D" id="3.90.550.20">
    <property type="match status" value="1"/>
</dbReference>
<organism evidence="3 4">
    <name type="scientific">Pseudochrobactrum kiredjianiae</name>
    <dbReference type="NCBI Taxonomy" id="386305"/>
    <lineage>
        <taxon>Bacteria</taxon>
        <taxon>Pseudomonadati</taxon>
        <taxon>Pseudomonadota</taxon>
        <taxon>Alphaproteobacteria</taxon>
        <taxon>Hyphomicrobiales</taxon>
        <taxon>Brucellaceae</taxon>
        <taxon>Pseudochrobactrum</taxon>
    </lineage>
</organism>
<sequence length="249" mass="28751">MIVNTIWIGRELGPIHTACLRSFLRHGHDVVLHAYGRPDDTPNGVRLFDASKLMKEEEIVLHKGTGSLTLAADRYRYRLLREGMGLYVDCDMYCMKPFPENDYTFGWEDDETINNAVLNAPHDSAFLQHVLSAAEDPYFIPLWRKKRKTLYARTRKAIGFPIHVSQHKWGTIGPRLVSHYVKELGLTEKARPIDAFYPVYFKQLDLLYEKGLKMRDIITPRTYGVHLYNSLLKNRPVIEGSPLHEILNA</sequence>
<name>A0ABW3UZ33_9HYPH</name>
<keyword evidence="4" id="KW-1185">Reference proteome</keyword>
<gene>
    <name evidence="3" type="ORF">ACFQ35_03135</name>
</gene>
<dbReference type="RefSeq" id="WP_289388538.1">
    <property type="nucleotide sequence ID" value="NZ_JAUCBM010000013.1"/>
</dbReference>
<dbReference type="Proteomes" id="UP001597263">
    <property type="component" value="Unassembled WGS sequence"/>
</dbReference>
<dbReference type="Pfam" id="PF04572">
    <property type="entry name" value="Gb3_synth"/>
    <property type="match status" value="1"/>
</dbReference>
<accession>A0ABW3UZ33</accession>
<evidence type="ECO:0000256" key="1">
    <source>
        <dbReference type="ARBA" id="ARBA00022679"/>
    </source>
</evidence>
<dbReference type="InterPro" id="IPR007652">
    <property type="entry name" value="A1-4-GlycosylTfrase_dom"/>
</dbReference>
<proteinExistence type="predicted"/>